<evidence type="ECO:0000313" key="4">
    <source>
        <dbReference type="Proteomes" id="UP001186944"/>
    </source>
</evidence>
<evidence type="ECO:0000256" key="1">
    <source>
        <dbReference type="SAM" id="MobiDB-lite"/>
    </source>
</evidence>
<gene>
    <name evidence="3" type="ORF">FSP39_014043</name>
</gene>
<sequence>MDIMQGLHGEMPWYLKLNWCLYNLGTTTAIVITILYFGFLGLEIPTKITKVRGRGLRRSPARLLHNDLSGSHTQDTTNITQNNFNRQQDTREDTKQHYPSLTTAEYTRRIQQTSDNSKQQSTTRHNNTNNECSNNERRSRKTRLHLA</sequence>
<keyword evidence="2" id="KW-0472">Membrane</keyword>
<feature type="compositionally biased region" description="Basic residues" evidence="1">
    <location>
        <begin position="138"/>
        <end position="147"/>
    </location>
</feature>
<feature type="compositionally biased region" description="Low complexity" evidence="1">
    <location>
        <begin position="123"/>
        <end position="133"/>
    </location>
</feature>
<feature type="compositionally biased region" description="Polar residues" evidence="1">
    <location>
        <begin position="97"/>
        <end position="122"/>
    </location>
</feature>
<keyword evidence="2" id="KW-1133">Transmembrane helix</keyword>
<keyword evidence="4" id="KW-1185">Reference proteome</keyword>
<proteinExistence type="predicted"/>
<feature type="compositionally biased region" description="Polar residues" evidence="1">
    <location>
        <begin position="68"/>
        <end position="87"/>
    </location>
</feature>
<reference evidence="3" key="1">
    <citation type="submission" date="2019-08" db="EMBL/GenBank/DDBJ databases">
        <title>The improved chromosome-level genome for the pearl oyster Pinctada fucata martensii using PacBio sequencing and Hi-C.</title>
        <authorList>
            <person name="Zheng Z."/>
        </authorList>
    </citation>
    <scope>NUCLEOTIDE SEQUENCE</scope>
    <source>
        <strain evidence="3">ZZ-2019</strain>
        <tissue evidence="3">Adductor muscle</tissue>
    </source>
</reference>
<comment type="caution">
    <text evidence="3">The sequence shown here is derived from an EMBL/GenBank/DDBJ whole genome shotgun (WGS) entry which is preliminary data.</text>
</comment>
<keyword evidence="2" id="KW-0812">Transmembrane</keyword>
<evidence type="ECO:0000313" key="3">
    <source>
        <dbReference type="EMBL" id="KAK3102804.1"/>
    </source>
</evidence>
<dbReference type="Proteomes" id="UP001186944">
    <property type="component" value="Unassembled WGS sequence"/>
</dbReference>
<feature type="region of interest" description="Disordered" evidence="1">
    <location>
        <begin position="64"/>
        <end position="147"/>
    </location>
</feature>
<accession>A0AA88YPA6</accession>
<feature type="transmembrane region" description="Helical" evidence="2">
    <location>
        <begin position="21"/>
        <end position="42"/>
    </location>
</feature>
<dbReference type="AlphaFoldDB" id="A0AA88YPA6"/>
<protein>
    <submittedName>
        <fullName evidence="3">Uncharacterized protein</fullName>
    </submittedName>
</protein>
<organism evidence="3 4">
    <name type="scientific">Pinctada imbricata</name>
    <name type="common">Atlantic pearl-oyster</name>
    <name type="synonym">Pinctada martensii</name>
    <dbReference type="NCBI Taxonomy" id="66713"/>
    <lineage>
        <taxon>Eukaryota</taxon>
        <taxon>Metazoa</taxon>
        <taxon>Spiralia</taxon>
        <taxon>Lophotrochozoa</taxon>
        <taxon>Mollusca</taxon>
        <taxon>Bivalvia</taxon>
        <taxon>Autobranchia</taxon>
        <taxon>Pteriomorphia</taxon>
        <taxon>Pterioida</taxon>
        <taxon>Pterioidea</taxon>
        <taxon>Pteriidae</taxon>
        <taxon>Pinctada</taxon>
    </lineage>
</organism>
<dbReference type="EMBL" id="VSWD01000005">
    <property type="protein sequence ID" value="KAK3102804.1"/>
    <property type="molecule type" value="Genomic_DNA"/>
</dbReference>
<name>A0AA88YPA6_PINIB</name>
<evidence type="ECO:0000256" key="2">
    <source>
        <dbReference type="SAM" id="Phobius"/>
    </source>
</evidence>